<dbReference type="InterPro" id="IPR011006">
    <property type="entry name" value="CheY-like_superfamily"/>
</dbReference>
<evidence type="ECO:0000313" key="10">
    <source>
        <dbReference type="Proteomes" id="UP000190857"/>
    </source>
</evidence>
<dbReference type="PROSITE" id="PS50110">
    <property type="entry name" value="RESPONSE_REGULATORY"/>
    <property type="match status" value="1"/>
</dbReference>
<dbReference type="GO" id="GO:0000160">
    <property type="term" value="P:phosphorelay signal transduction system"/>
    <property type="evidence" value="ECO:0007669"/>
    <property type="project" value="InterPro"/>
</dbReference>
<keyword evidence="2" id="KW-0805">Transcription regulation</keyword>
<sequence>MGDAGPIRILLVDDQELFRGGVRVALEAQPDFAVVGEAANGREALRLIDELGPDVVLLDIRMPVLDGVETVRAIFGAGADGATADASASAPGARPDGEVGSSASGAISRKPRVIMLTTFALDRAAATAIRLGASGFLLKDATPSFLAEAIRTVHAGNTVLAPDELSQLFSADVQRAAPTPAPEIFRQLSVRERAVFFAVAQGATNAEVAERQFISESTVKGHVSSILSKLQLRDRVQLVVFAHDHRLTEDRV</sequence>
<evidence type="ECO:0000256" key="4">
    <source>
        <dbReference type="ARBA" id="ARBA00023163"/>
    </source>
</evidence>
<feature type="domain" description="Response regulatory" evidence="8">
    <location>
        <begin position="8"/>
        <end position="154"/>
    </location>
</feature>
<dbReference type="GO" id="GO:0006355">
    <property type="term" value="P:regulation of DNA-templated transcription"/>
    <property type="evidence" value="ECO:0007669"/>
    <property type="project" value="InterPro"/>
</dbReference>
<dbReference type="SMART" id="SM00421">
    <property type="entry name" value="HTH_LUXR"/>
    <property type="match status" value="1"/>
</dbReference>
<evidence type="ECO:0000256" key="5">
    <source>
        <dbReference type="PROSITE-ProRule" id="PRU00169"/>
    </source>
</evidence>
<dbReference type="InterPro" id="IPR016032">
    <property type="entry name" value="Sig_transdc_resp-reg_C-effctor"/>
</dbReference>
<dbReference type="RefSeq" id="WP_079726609.1">
    <property type="nucleotide sequence ID" value="NZ_FUZP01000001.1"/>
</dbReference>
<dbReference type="InterPro" id="IPR000792">
    <property type="entry name" value="Tscrpt_reg_LuxR_C"/>
</dbReference>
<dbReference type="CDD" id="cd06170">
    <property type="entry name" value="LuxR_C_like"/>
    <property type="match status" value="1"/>
</dbReference>
<dbReference type="OrthoDB" id="9808843at2"/>
<evidence type="ECO:0000313" key="9">
    <source>
        <dbReference type="EMBL" id="SKC37869.1"/>
    </source>
</evidence>
<evidence type="ECO:0000256" key="6">
    <source>
        <dbReference type="SAM" id="MobiDB-lite"/>
    </source>
</evidence>
<keyword evidence="10" id="KW-1185">Reference proteome</keyword>
<dbReference type="PRINTS" id="PR00038">
    <property type="entry name" value="HTHLUXR"/>
</dbReference>
<dbReference type="Proteomes" id="UP000190857">
    <property type="component" value="Unassembled WGS sequence"/>
</dbReference>
<evidence type="ECO:0000256" key="2">
    <source>
        <dbReference type="ARBA" id="ARBA00023015"/>
    </source>
</evidence>
<evidence type="ECO:0000259" key="8">
    <source>
        <dbReference type="PROSITE" id="PS50110"/>
    </source>
</evidence>
<dbReference type="PANTHER" id="PTHR43214:SF24">
    <property type="entry name" value="TRANSCRIPTIONAL REGULATORY PROTEIN NARL-RELATED"/>
    <property type="match status" value="1"/>
</dbReference>
<organism evidence="9 10">
    <name type="scientific">Okibacterium fritillariae</name>
    <dbReference type="NCBI Taxonomy" id="123320"/>
    <lineage>
        <taxon>Bacteria</taxon>
        <taxon>Bacillati</taxon>
        <taxon>Actinomycetota</taxon>
        <taxon>Actinomycetes</taxon>
        <taxon>Micrococcales</taxon>
        <taxon>Microbacteriaceae</taxon>
        <taxon>Okibacterium</taxon>
    </lineage>
</organism>
<keyword evidence="4" id="KW-0804">Transcription</keyword>
<dbReference type="Pfam" id="PF00072">
    <property type="entry name" value="Response_reg"/>
    <property type="match status" value="1"/>
</dbReference>
<protein>
    <submittedName>
        <fullName evidence="9">Two component transcriptional regulator, LuxR family</fullName>
    </submittedName>
</protein>
<accession>A0A1T5IFF0</accession>
<dbReference type="STRING" id="123320.SAMN06309945_0385"/>
<feature type="domain" description="HTH luxR-type" evidence="7">
    <location>
        <begin position="181"/>
        <end position="246"/>
    </location>
</feature>
<dbReference type="CDD" id="cd17535">
    <property type="entry name" value="REC_NarL-like"/>
    <property type="match status" value="1"/>
</dbReference>
<gene>
    <name evidence="9" type="ORF">SAMN06309945_0385</name>
</gene>
<keyword evidence="1 5" id="KW-0597">Phosphoprotein</keyword>
<dbReference type="AlphaFoldDB" id="A0A1T5IFF0"/>
<feature type="region of interest" description="Disordered" evidence="6">
    <location>
        <begin position="85"/>
        <end position="104"/>
    </location>
</feature>
<evidence type="ECO:0000259" key="7">
    <source>
        <dbReference type="PROSITE" id="PS50043"/>
    </source>
</evidence>
<evidence type="ECO:0000256" key="3">
    <source>
        <dbReference type="ARBA" id="ARBA00023125"/>
    </source>
</evidence>
<dbReference type="Gene3D" id="3.40.50.2300">
    <property type="match status" value="2"/>
</dbReference>
<dbReference type="InterPro" id="IPR001789">
    <property type="entry name" value="Sig_transdc_resp-reg_receiver"/>
</dbReference>
<dbReference type="InterPro" id="IPR039420">
    <property type="entry name" value="WalR-like"/>
</dbReference>
<dbReference type="InterPro" id="IPR058245">
    <property type="entry name" value="NreC/VraR/RcsB-like_REC"/>
</dbReference>
<feature type="compositionally biased region" description="Low complexity" evidence="6">
    <location>
        <begin position="85"/>
        <end position="94"/>
    </location>
</feature>
<dbReference type="EMBL" id="FUZP01000001">
    <property type="protein sequence ID" value="SKC37869.1"/>
    <property type="molecule type" value="Genomic_DNA"/>
</dbReference>
<dbReference type="SUPFAM" id="SSF52172">
    <property type="entry name" value="CheY-like"/>
    <property type="match status" value="1"/>
</dbReference>
<dbReference type="SUPFAM" id="SSF46894">
    <property type="entry name" value="C-terminal effector domain of the bipartite response regulators"/>
    <property type="match status" value="1"/>
</dbReference>
<feature type="modified residue" description="4-aspartylphosphate" evidence="5">
    <location>
        <position position="59"/>
    </location>
</feature>
<reference evidence="9 10" key="1">
    <citation type="submission" date="2017-02" db="EMBL/GenBank/DDBJ databases">
        <authorList>
            <person name="Peterson S.W."/>
        </authorList>
    </citation>
    <scope>NUCLEOTIDE SEQUENCE [LARGE SCALE GENOMIC DNA]</scope>
    <source>
        <strain evidence="9 10">VKM Ac-2059</strain>
    </source>
</reference>
<dbReference type="PANTHER" id="PTHR43214">
    <property type="entry name" value="TWO-COMPONENT RESPONSE REGULATOR"/>
    <property type="match status" value="1"/>
</dbReference>
<name>A0A1T5IFF0_9MICO</name>
<proteinExistence type="predicted"/>
<dbReference type="Pfam" id="PF00196">
    <property type="entry name" value="GerE"/>
    <property type="match status" value="1"/>
</dbReference>
<dbReference type="GO" id="GO:0003677">
    <property type="term" value="F:DNA binding"/>
    <property type="evidence" value="ECO:0007669"/>
    <property type="project" value="UniProtKB-KW"/>
</dbReference>
<keyword evidence="3" id="KW-0238">DNA-binding</keyword>
<evidence type="ECO:0000256" key="1">
    <source>
        <dbReference type="ARBA" id="ARBA00022553"/>
    </source>
</evidence>
<dbReference type="PROSITE" id="PS50043">
    <property type="entry name" value="HTH_LUXR_2"/>
    <property type="match status" value="1"/>
</dbReference>
<dbReference type="SMART" id="SM00448">
    <property type="entry name" value="REC"/>
    <property type="match status" value="1"/>
</dbReference>